<dbReference type="HAMAP" id="MF_00771">
    <property type="entry name" value="UPF0310"/>
    <property type="match status" value="1"/>
</dbReference>
<dbReference type="EMBL" id="JARRAF010000016">
    <property type="protein sequence ID" value="MDK2125175.1"/>
    <property type="molecule type" value="Genomic_DNA"/>
</dbReference>
<comment type="similarity">
    <text evidence="1">Belongs to the UPF0310 family.</text>
</comment>
<evidence type="ECO:0000313" key="3">
    <source>
        <dbReference type="EMBL" id="MDK2125175.1"/>
    </source>
</evidence>
<dbReference type="SUPFAM" id="SSF88697">
    <property type="entry name" value="PUA domain-like"/>
    <property type="match status" value="1"/>
</dbReference>
<dbReference type="Pfam" id="PF01878">
    <property type="entry name" value="EVE"/>
    <property type="match status" value="1"/>
</dbReference>
<sequence>MRYWIGVVSWEHVQRGVAGGFCQLCHGKNGPLKKMQPGDWLIYYSPNNAMGESGTCQQFTAIGQIAEGEPYLFRMSDDFVPYRRDVHYLPCQSTPIRPMINDLAFIRDKQRWGYAFRYGQVEISREDFELIAGAMLDSIPDSRDTPPGHGTTLSLF</sequence>
<dbReference type="CDD" id="cd21132">
    <property type="entry name" value="EVE-like"/>
    <property type="match status" value="1"/>
</dbReference>
<dbReference type="InterPro" id="IPR015947">
    <property type="entry name" value="PUA-like_sf"/>
</dbReference>
<name>A0ABT7DYM5_9NEIS</name>
<dbReference type="InterPro" id="IPR002740">
    <property type="entry name" value="EVE_domain"/>
</dbReference>
<protein>
    <recommendedName>
        <fullName evidence="1">UPF0310 protein PZA18_14055</fullName>
    </recommendedName>
</protein>
<dbReference type="RefSeq" id="WP_284101488.1">
    <property type="nucleotide sequence ID" value="NZ_JARRAF010000016.1"/>
</dbReference>
<keyword evidence="4" id="KW-1185">Reference proteome</keyword>
<evidence type="ECO:0000256" key="1">
    <source>
        <dbReference type="HAMAP-Rule" id="MF_00771"/>
    </source>
</evidence>
<gene>
    <name evidence="3" type="ORF">PZA18_14055</name>
</gene>
<dbReference type="Proteomes" id="UP001172778">
    <property type="component" value="Unassembled WGS sequence"/>
</dbReference>
<dbReference type="Gene3D" id="3.10.590.10">
    <property type="entry name" value="ph1033 like domains"/>
    <property type="match status" value="1"/>
</dbReference>
<proteinExistence type="inferred from homology"/>
<reference evidence="3" key="1">
    <citation type="submission" date="2023-03" db="EMBL/GenBank/DDBJ databases">
        <title>Chitinimonas shenzhenensis gen. nov., sp. nov., a novel member of family Burkholderiaceae isolated from activated sludge collected in Shen Zhen, China.</title>
        <authorList>
            <person name="Wang X."/>
        </authorList>
    </citation>
    <scope>NUCLEOTIDE SEQUENCE</scope>
    <source>
        <strain evidence="3">DQS-5</strain>
    </source>
</reference>
<evidence type="ECO:0000313" key="4">
    <source>
        <dbReference type="Proteomes" id="UP001172778"/>
    </source>
</evidence>
<accession>A0ABT7DYM5</accession>
<organism evidence="3 4">
    <name type="scientific">Parachitinimonas caeni</name>
    <dbReference type="NCBI Taxonomy" id="3031301"/>
    <lineage>
        <taxon>Bacteria</taxon>
        <taxon>Pseudomonadati</taxon>
        <taxon>Pseudomonadota</taxon>
        <taxon>Betaproteobacteria</taxon>
        <taxon>Neisseriales</taxon>
        <taxon>Chitinibacteraceae</taxon>
        <taxon>Parachitinimonas</taxon>
    </lineage>
</organism>
<dbReference type="NCBIfam" id="NF002616">
    <property type="entry name" value="PRK02268.1-2"/>
    <property type="match status" value="1"/>
</dbReference>
<feature type="domain" description="EVE" evidence="2">
    <location>
        <begin position="3"/>
        <end position="132"/>
    </location>
</feature>
<evidence type="ECO:0000259" key="2">
    <source>
        <dbReference type="Pfam" id="PF01878"/>
    </source>
</evidence>
<comment type="caution">
    <text evidence="3">The sequence shown here is derived from an EMBL/GenBank/DDBJ whole genome shotgun (WGS) entry which is preliminary data.</text>
</comment>
<dbReference type="InterPro" id="IPR022996">
    <property type="entry name" value="UPF0310"/>
</dbReference>